<organism evidence="3 4">
    <name type="scientific">Mycobacterium phage Catalina</name>
    <dbReference type="NCBI Taxonomy" id="1792253"/>
    <lineage>
        <taxon>Viruses</taxon>
        <taxon>Duplodnaviria</taxon>
        <taxon>Heunggongvirae</taxon>
        <taxon>Uroviricota</taxon>
        <taxon>Caudoviricetes</taxon>
        <taxon>Fromanvirus</taxon>
        <taxon>Fromanvirus packman</taxon>
    </lineage>
</organism>
<dbReference type="Pfam" id="PF10979">
    <property type="entry name" value="DUF2786"/>
    <property type="match status" value="1"/>
</dbReference>
<gene>
    <name evidence="3" type="ORF">PBI_CATALINA_90</name>
</gene>
<evidence type="ECO:0000256" key="1">
    <source>
        <dbReference type="SAM" id="MobiDB-lite"/>
    </source>
</evidence>
<dbReference type="GeneID" id="29122840"/>
<evidence type="ECO:0000313" key="4">
    <source>
        <dbReference type="Proteomes" id="UP000201448"/>
    </source>
</evidence>
<feature type="domain" description="L27" evidence="2">
    <location>
        <begin position="1"/>
        <end position="19"/>
    </location>
</feature>
<protein>
    <recommendedName>
        <fullName evidence="2">L27 domain-containing protein</fullName>
    </recommendedName>
</protein>
<dbReference type="OrthoDB" id="7586at10239"/>
<dbReference type="EMBL" id="KU613353">
    <property type="protein sequence ID" value="AMO43857.1"/>
    <property type="molecule type" value="Genomic_DNA"/>
</dbReference>
<reference evidence="3 4" key="1">
    <citation type="submission" date="2016-01" db="EMBL/GenBank/DDBJ databases">
        <authorList>
            <person name="Cotto-Rosario A."/>
            <person name="Gomez-Fuentes N."/>
            <person name="Berrios-Ruiz J."/>
            <person name="Caceres-Velazquez C."/>
            <person name="Casiano-Real M."/>
            <person name="Cotto-Berrios I."/>
            <person name="Crespo-Vega V."/>
            <person name="DeJesus-David M."/>
            <person name="DelToro-Sanchez C.J."/>
            <person name="Diaz-Morales C.J."/>
            <person name="Espada-Ramos M."/>
            <person name="Feliciano-Torres M.J."/>
            <person name="Fernandez-Rodriguez P.M."/>
            <person name="Fernandez-Martinez M."/>
            <person name="Figueroa-Concepcion D."/>
            <person name="Figueroa-Bermudez M.L."/>
            <person name="Garcia-Delgado K."/>
            <person name="Nunez-Rodriguez C."/>
            <person name="Quiles-Santiago A.M."/>
            <person name="Rodriguez-Gonzalez A."/>
            <person name="Santiago-Burgos D."/>
            <person name="Solivan-Perez E."/>
            <person name="Torres-Vazquez A."/>
            <person name="Verdejo-Lopez V."/>
            <person name="Vazquez E."/>
            <person name="Rubin M.R."/>
            <person name="Ware V.C."/>
            <person name="Bradley K.W."/>
            <person name="Asai D.J."/>
            <person name="Bowman C.A."/>
            <person name="Russell D.A."/>
            <person name="Pope W.H."/>
            <person name="Jacobs-Sera D."/>
            <person name="Hendrix R.W."/>
            <person name="Hatfull G.F."/>
        </authorList>
    </citation>
    <scope>NUCLEOTIDE SEQUENCE [LARGE SCALE GENOMIC DNA]</scope>
</reference>
<evidence type="ECO:0000259" key="2">
    <source>
        <dbReference type="PROSITE" id="PS51022"/>
    </source>
</evidence>
<dbReference type="KEGG" id="vg:29122840"/>
<dbReference type="PROSITE" id="PS51022">
    <property type="entry name" value="L27"/>
    <property type="match status" value="1"/>
</dbReference>
<proteinExistence type="predicted"/>
<sequence length="253" mass="28325">MGNIAKIQDKVAKLLRQAEDVTGTPEEAVFQAKAFELMAKYGIDQAMVDAARTDLDKAAELPDAVRWSYTFSGKYVAQQALLLNNIVTALHGKAVLSTNRGTKQQTLIVFAVQRHLDRIQMLWDILRPQMLRLVETVRPEQELFAGYKYDYRTGDYRKKSTAGQLKSYRRAWIAGFGQTIGERVKREEDKALEAASSGGALVLFRGDKERAALALREAFPRVRNTRGPRFNASGYAHGQRDGRTAAMNRSLAS</sequence>
<feature type="region of interest" description="Disordered" evidence="1">
    <location>
        <begin position="226"/>
        <end position="253"/>
    </location>
</feature>
<name>A0A127KPH2_9CAUD</name>
<dbReference type="InterPro" id="IPR024498">
    <property type="entry name" value="DUF2786"/>
</dbReference>
<accession>A0A127KPH2</accession>
<dbReference type="InterPro" id="IPR004172">
    <property type="entry name" value="L27_dom"/>
</dbReference>
<evidence type="ECO:0000313" key="3">
    <source>
        <dbReference type="EMBL" id="AMO43857.1"/>
    </source>
</evidence>
<dbReference type="RefSeq" id="YP_009301912.1">
    <property type="nucleotide sequence ID" value="NC_031238.1"/>
</dbReference>
<dbReference type="Proteomes" id="UP000201448">
    <property type="component" value="Segment"/>
</dbReference>